<dbReference type="RefSeq" id="WP_157237451.1">
    <property type="nucleotide sequence ID" value="NZ_JAQLDB010000137.1"/>
</dbReference>
<comment type="caution">
    <text evidence="1">The sequence shown here is derived from an EMBL/GenBank/DDBJ whole genome shotgun (WGS) entry which is preliminary data.</text>
</comment>
<organism evidence="1 2">
    <name type="scientific">Enterocloster clostridioformis</name>
    <dbReference type="NCBI Taxonomy" id="1531"/>
    <lineage>
        <taxon>Bacteria</taxon>
        <taxon>Bacillati</taxon>
        <taxon>Bacillota</taxon>
        <taxon>Clostridia</taxon>
        <taxon>Lachnospirales</taxon>
        <taxon>Lachnospiraceae</taxon>
        <taxon>Enterocloster</taxon>
    </lineage>
</organism>
<proteinExistence type="predicted"/>
<evidence type="ECO:0000313" key="2">
    <source>
        <dbReference type="Proteomes" id="UP000315200"/>
    </source>
</evidence>
<dbReference type="Proteomes" id="UP000315200">
    <property type="component" value="Unassembled WGS sequence"/>
</dbReference>
<evidence type="ECO:0000313" key="1">
    <source>
        <dbReference type="EMBL" id="GEA36206.1"/>
    </source>
</evidence>
<reference evidence="1 2" key="1">
    <citation type="submission" date="2019-06" db="EMBL/GenBank/DDBJ databases">
        <title>Draft genome sequence of [Clostridium] clostridioforme NBRC 113352.</title>
        <authorList>
            <person name="Miura T."/>
            <person name="Furukawa M."/>
            <person name="Shimamura M."/>
            <person name="Ohyama Y."/>
            <person name="Yamazoe A."/>
            <person name="Kawasaki H."/>
        </authorList>
    </citation>
    <scope>NUCLEOTIDE SEQUENCE [LARGE SCALE GENOMIC DNA]</scope>
    <source>
        <strain evidence="1 2">NBRC 113352</strain>
    </source>
</reference>
<dbReference type="AlphaFoldDB" id="A0A829W6B4"/>
<name>A0A829W6B4_9FIRM</name>
<accession>A0A829W6B4</accession>
<gene>
    <name evidence="1" type="ORF">Ccl03g_19190</name>
</gene>
<dbReference type="EMBL" id="BJLB01000001">
    <property type="protein sequence ID" value="GEA36206.1"/>
    <property type="molecule type" value="Genomic_DNA"/>
</dbReference>
<protein>
    <submittedName>
        <fullName evidence="1">Uncharacterized protein</fullName>
    </submittedName>
</protein>
<sequence>MLITDGGMLPKRGACRLFCCPVFPKQLPLAISRQGVYETYLLRPSPGFGIKCPELALTFFLKIEISGKPF</sequence>